<organism evidence="2 3">
    <name type="scientific">Mycena albidolilacea</name>
    <dbReference type="NCBI Taxonomy" id="1033008"/>
    <lineage>
        <taxon>Eukaryota</taxon>
        <taxon>Fungi</taxon>
        <taxon>Dikarya</taxon>
        <taxon>Basidiomycota</taxon>
        <taxon>Agaricomycotina</taxon>
        <taxon>Agaricomycetes</taxon>
        <taxon>Agaricomycetidae</taxon>
        <taxon>Agaricales</taxon>
        <taxon>Marasmiineae</taxon>
        <taxon>Mycenaceae</taxon>
        <taxon>Mycena</taxon>
    </lineage>
</organism>
<comment type="caution">
    <text evidence="2">The sequence shown here is derived from an EMBL/GenBank/DDBJ whole genome shotgun (WGS) entry which is preliminary data.</text>
</comment>
<sequence>MANRTEERSMVRVPDPPAVSDSVGHVQASKKKTGKKRQGSARPVFEIPKIFEVRPAVRAKRSEFILLQYYPGGSKSEEMRMEMICFRSGNVRHSERARNAVLISELWVHGCPIRLLCSDGPEDSTTPPLISNLTSIALEDDDLTPILYLAKISRSIIGAMGGGVQWGQSGRFSLEHAPSASRWVSPSAIISRPGSKSSKGCAGPVPWQPHSTSSQLISSTRLTRAR</sequence>
<feature type="compositionally biased region" description="Polar residues" evidence="1">
    <location>
        <begin position="209"/>
        <end position="226"/>
    </location>
</feature>
<dbReference type="Proteomes" id="UP001218218">
    <property type="component" value="Unassembled WGS sequence"/>
</dbReference>
<gene>
    <name evidence="2" type="ORF">DFH08DRAFT_797295</name>
</gene>
<dbReference type="EMBL" id="JARIHO010000002">
    <property type="protein sequence ID" value="KAJ7366303.1"/>
    <property type="molecule type" value="Genomic_DNA"/>
</dbReference>
<reference evidence="2" key="1">
    <citation type="submission" date="2023-03" db="EMBL/GenBank/DDBJ databases">
        <title>Massive genome expansion in bonnet fungi (Mycena s.s.) driven by repeated elements and novel gene families across ecological guilds.</title>
        <authorList>
            <consortium name="Lawrence Berkeley National Laboratory"/>
            <person name="Harder C.B."/>
            <person name="Miyauchi S."/>
            <person name="Viragh M."/>
            <person name="Kuo A."/>
            <person name="Thoen E."/>
            <person name="Andreopoulos B."/>
            <person name="Lu D."/>
            <person name="Skrede I."/>
            <person name="Drula E."/>
            <person name="Henrissat B."/>
            <person name="Morin E."/>
            <person name="Kohler A."/>
            <person name="Barry K."/>
            <person name="LaButti K."/>
            <person name="Morin E."/>
            <person name="Salamov A."/>
            <person name="Lipzen A."/>
            <person name="Mereny Z."/>
            <person name="Hegedus B."/>
            <person name="Baldrian P."/>
            <person name="Stursova M."/>
            <person name="Weitz H."/>
            <person name="Taylor A."/>
            <person name="Grigoriev I.V."/>
            <person name="Nagy L.G."/>
            <person name="Martin F."/>
            <person name="Kauserud H."/>
        </authorList>
    </citation>
    <scope>NUCLEOTIDE SEQUENCE</scope>
    <source>
        <strain evidence="2">CBHHK002</strain>
    </source>
</reference>
<feature type="region of interest" description="Disordered" evidence="1">
    <location>
        <begin position="1"/>
        <end position="40"/>
    </location>
</feature>
<feature type="region of interest" description="Disordered" evidence="1">
    <location>
        <begin position="190"/>
        <end position="226"/>
    </location>
</feature>
<protein>
    <submittedName>
        <fullName evidence="2">Uncharacterized protein</fullName>
    </submittedName>
</protein>
<proteinExistence type="predicted"/>
<dbReference type="AlphaFoldDB" id="A0AAD7F4A4"/>
<evidence type="ECO:0000313" key="2">
    <source>
        <dbReference type="EMBL" id="KAJ7366303.1"/>
    </source>
</evidence>
<keyword evidence="3" id="KW-1185">Reference proteome</keyword>
<evidence type="ECO:0000256" key="1">
    <source>
        <dbReference type="SAM" id="MobiDB-lite"/>
    </source>
</evidence>
<evidence type="ECO:0000313" key="3">
    <source>
        <dbReference type="Proteomes" id="UP001218218"/>
    </source>
</evidence>
<feature type="compositionally biased region" description="Basic residues" evidence="1">
    <location>
        <begin position="28"/>
        <end position="39"/>
    </location>
</feature>
<accession>A0AAD7F4A4</accession>
<feature type="compositionally biased region" description="Basic and acidic residues" evidence="1">
    <location>
        <begin position="1"/>
        <end position="10"/>
    </location>
</feature>
<name>A0AAD7F4A4_9AGAR</name>